<feature type="region of interest" description="Disordered" evidence="1">
    <location>
        <begin position="390"/>
        <end position="410"/>
    </location>
</feature>
<comment type="caution">
    <text evidence="2">The sequence shown here is derived from an EMBL/GenBank/DDBJ whole genome shotgun (WGS) entry which is preliminary data.</text>
</comment>
<evidence type="ECO:0008006" key="4">
    <source>
        <dbReference type="Google" id="ProtNLM"/>
    </source>
</evidence>
<evidence type="ECO:0000313" key="2">
    <source>
        <dbReference type="EMBL" id="KAK0738342.1"/>
    </source>
</evidence>
<evidence type="ECO:0000256" key="1">
    <source>
        <dbReference type="SAM" id="MobiDB-lite"/>
    </source>
</evidence>
<dbReference type="EMBL" id="JAUKUD010000007">
    <property type="protein sequence ID" value="KAK0738342.1"/>
    <property type="molecule type" value="Genomic_DNA"/>
</dbReference>
<protein>
    <recommendedName>
        <fullName evidence="4">TPR-like protein</fullName>
    </recommendedName>
</protein>
<organism evidence="2 3">
    <name type="scientific">Schizothecium vesticola</name>
    <dbReference type="NCBI Taxonomy" id="314040"/>
    <lineage>
        <taxon>Eukaryota</taxon>
        <taxon>Fungi</taxon>
        <taxon>Dikarya</taxon>
        <taxon>Ascomycota</taxon>
        <taxon>Pezizomycotina</taxon>
        <taxon>Sordariomycetes</taxon>
        <taxon>Sordariomycetidae</taxon>
        <taxon>Sordariales</taxon>
        <taxon>Schizotheciaceae</taxon>
        <taxon>Schizothecium</taxon>
    </lineage>
</organism>
<sequence length="410" mass="43987">MASRVVHPASALAPETWQTYRILCKGSLAAQACRVMPSACVQQLSQTPPSQRRSYAAPASINTAPIKTPRVHKAPPPGTARATNIAVPTLEFSPEEIPPMTVWESVLGLAPEDLTLADLDGAARKYCAVATKGTSTWKGKLEKNHGVDLYTLHYAAILLLAGPMGPFWHLGAHMLRTASDLDYNPSTLSLLRLVLRTTSVGPESSKFKAALHGPLTKFRLLVQEGQNPDVLTLDGALRIRRGDARGALDSFNRAIKAAAAQGGDAFAPAPTQEELKHRSTGPPPPVRKPAWAMESMCHLERGRLLLQQGNRAAAEAAFRVAAVELDMAAGYLELGKMLPIGSPERESCLLRAILTGKTDAIPLLSVFGEDKPPDPARDPAEDQRWANEWRLLGSGSEEEGEISSSSGPVS</sequence>
<name>A0AA40BQ50_9PEZI</name>
<proteinExistence type="predicted"/>
<dbReference type="AlphaFoldDB" id="A0AA40BQ50"/>
<reference evidence="2" key="1">
    <citation type="submission" date="2023-06" db="EMBL/GenBank/DDBJ databases">
        <title>Genome-scale phylogeny and comparative genomics of the fungal order Sordariales.</title>
        <authorList>
            <consortium name="Lawrence Berkeley National Laboratory"/>
            <person name="Hensen N."/>
            <person name="Bonometti L."/>
            <person name="Westerberg I."/>
            <person name="Brannstrom I.O."/>
            <person name="Guillou S."/>
            <person name="Cros-Aarteil S."/>
            <person name="Calhoun S."/>
            <person name="Haridas S."/>
            <person name="Kuo A."/>
            <person name="Mondo S."/>
            <person name="Pangilinan J."/>
            <person name="Riley R."/>
            <person name="LaButti K."/>
            <person name="Andreopoulos B."/>
            <person name="Lipzen A."/>
            <person name="Chen C."/>
            <person name="Yanf M."/>
            <person name="Daum C."/>
            <person name="Ng V."/>
            <person name="Clum A."/>
            <person name="Steindorff A."/>
            <person name="Ohm R."/>
            <person name="Martin F."/>
            <person name="Silar P."/>
            <person name="Natvig D."/>
            <person name="Lalanne C."/>
            <person name="Gautier V."/>
            <person name="Ament-velasquez S.L."/>
            <person name="Kruys A."/>
            <person name="Hutchinson M.I."/>
            <person name="Powell A.J."/>
            <person name="Barry K."/>
            <person name="Miller A.N."/>
            <person name="Grigoriev I.V."/>
            <person name="Debuchy R."/>
            <person name="Gladieux P."/>
            <person name="Thoren M.H."/>
            <person name="Johannesson H."/>
        </authorList>
    </citation>
    <scope>NUCLEOTIDE SEQUENCE</scope>
    <source>
        <strain evidence="2">SMH3187-1</strain>
    </source>
</reference>
<dbReference type="Proteomes" id="UP001172155">
    <property type="component" value="Unassembled WGS sequence"/>
</dbReference>
<gene>
    <name evidence="2" type="ORF">B0T18DRAFT_421812</name>
</gene>
<keyword evidence="3" id="KW-1185">Reference proteome</keyword>
<evidence type="ECO:0000313" key="3">
    <source>
        <dbReference type="Proteomes" id="UP001172155"/>
    </source>
</evidence>
<accession>A0AA40BQ50</accession>